<dbReference type="AlphaFoldDB" id="A0AAV9T5T6"/>
<dbReference type="InterPro" id="IPR029058">
    <property type="entry name" value="AB_hydrolase_fold"/>
</dbReference>
<reference evidence="2 3" key="1">
    <citation type="submission" date="2023-04" db="EMBL/GenBank/DDBJ databases">
        <title>Colletotrichum tabacum stain YC1 causing leaf anthracnose on Nicotiana tabacum(L.) cv.</title>
        <authorList>
            <person name="Ji Z."/>
            <person name="Wang M."/>
            <person name="Zhang J."/>
            <person name="Wang N."/>
            <person name="Zhou Z."/>
        </authorList>
    </citation>
    <scope>NUCLEOTIDE SEQUENCE [LARGE SCALE GENOMIC DNA]</scope>
    <source>
        <strain evidence="2 3">YC1</strain>
    </source>
</reference>
<keyword evidence="2" id="KW-0378">Hydrolase</keyword>
<dbReference type="PANTHER" id="PTHR43798">
    <property type="entry name" value="MONOACYLGLYCEROL LIPASE"/>
    <property type="match status" value="1"/>
</dbReference>
<dbReference type="GO" id="GO:0047372">
    <property type="term" value="F:monoacylglycerol lipase activity"/>
    <property type="evidence" value="ECO:0007669"/>
    <property type="project" value="TreeGrafter"/>
</dbReference>
<dbReference type="SUPFAM" id="SSF53474">
    <property type="entry name" value="alpha/beta-Hydrolases"/>
    <property type="match status" value="1"/>
</dbReference>
<evidence type="ECO:0000313" key="2">
    <source>
        <dbReference type="EMBL" id="KAK6212166.1"/>
    </source>
</evidence>
<protein>
    <submittedName>
        <fullName evidence="2">Alpha/beta hydrolase</fullName>
    </submittedName>
</protein>
<evidence type="ECO:0000313" key="3">
    <source>
        <dbReference type="Proteomes" id="UP001327957"/>
    </source>
</evidence>
<feature type="domain" description="AB hydrolase-1" evidence="1">
    <location>
        <begin position="31"/>
        <end position="111"/>
    </location>
</feature>
<dbReference type="Gene3D" id="3.40.50.1820">
    <property type="entry name" value="alpha/beta hydrolase"/>
    <property type="match status" value="1"/>
</dbReference>
<name>A0AAV9T5T6_9PEZI</name>
<dbReference type="GO" id="GO:0016020">
    <property type="term" value="C:membrane"/>
    <property type="evidence" value="ECO:0007669"/>
    <property type="project" value="TreeGrafter"/>
</dbReference>
<dbReference type="InterPro" id="IPR000073">
    <property type="entry name" value="AB_hydrolase_1"/>
</dbReference>
<accession>A0AAV9T5T6</accession>
<dbReference type="PANTHER" id="PTHR43798:SF33">
    <property type="entry name" value="HYDROLASE, PUTATIVE (AFU_ORTHOLOGUE AFUA_2G14860)-RELATED"/>
    <property type="match status" value="1"/>
</dbReference>
<dbReference type="GO" id="GO:0046464">
    <property type="term" value="P:acylglycerol catabolic process"/>
    <property type="evidence" value="ECO:0007669"/>
    <property type="project" value="TreeGrafter"/>
</dbReference>
<keyword evidence="3" id="KW-1185">Reference proteome</keyword>
<dbReference type="EMBL" id="JASAOK010000045">
    <property type="protein sequence ID" value="KAK6212166.1"/>
    <property type="molecule type" value="Genomic_DNA"/>
</dbReference>
<dbReference type="InterPro" id="IPR050266">
    <property type="entry name" value="AB_hydrolase_sf"/>
</dbReference>
<dbReference type="Pfam" id="PF00561">
    <property type="entry name" value="Abhydrolase_1"/>
    <property type="match status" value="1"/>
</dbReference>
<proteinExistence type="predicted"/>
<comment type="caution">
    <text evidence="2">The sequence shown here is derived from an EMBL/GenBank/DDBJ whole genome shotgun (WGS) entry which is preliminary data.</text>
</comment>
<evidence type="ECO:0000259" key="1">
    <source>
        <dbReference type="Pfam" id="PF00561"/>
    </source>
</evidence>
<sequence length="113" mass="12310">MAQMATLDVPHLGGIKAAYYMPKPYDKSKSTLILIHGFSMSSHVFQNHFASQSLTDQMNLIGIDVIGHGGTEIKNETFTYWDTAIMNIQVMDALGIKQAFVLGTSHGGAISVH</sequence>
<organism evidence="2 3">
    <name type="scientific">Colletotrichum tabaci</name>
    <dbReference type="NCBI Taxonomy" id="1209068"/>
    <lineage>
        <taxon>Eukaryota</taxon>
        <taxon>Fungi</taxon>
        <taxon>Dikarya</taxon>
        <taxon>Ascomycota</taxon>
        <taxon>Pezizomycotina</taxon>
        <taxon>Sordariomycetes</taxon>
        <taxon>Hypocreomycetidae</taxon>
        <taxon>Glomerellales</taxon>
        <taxon>Glomerellaceae</taxon>
        <taxon>Colletotrichum</taxon>
        <taxon>Colletotrichum destructivum species complex</taxon>
    </lineage>
</organism>
<dbReference type="Proteomes" id="UP001327957">
    <property type="component" value="Unassembled WGS sequence"/>
</dbReference>
<gene>
    <name evidence="2" type="ORF">QIS74_10120</name>
</gene>